<feature type="transmembrane region" description="Helical" evidence="1">
    <location>
        <begin position="23"/>
        <end position="49"/>
    </location>
</feature>
<evidence type="ECO:0000313" key="3">
    <source>
        <dbReference type="Proteomes" id="UP000828390"/>
    </source>
</evidence>
<name>A0A9D4IV00_DREPO</name>
<protein>
    <submittedName>
        <fullName evidence="2">Uncharacterized protein</fullName>
    </submittedName>
</protein>
<evidence type="ECO:0000313" key="2">
    <source>
        <dbReference type="EMBL" id="KAH3785929.1"/>
    </source>
</evidence>
<keyword evidence="1" id="KW-0812">Transmembrane</keyword>
<sequence length="89" mass="9739">MFAVVVLVEYDVTKGLNYIPSSALIWALIVAYCNPLVNAVIYGSIYITLWSAFSGCFRRQENNGVAETIALNNNPANPVKSVHPATVKH</sequence>
<gene>
    <name evidence="2" type="ORF">DPMN_164025</name>
</gene>
<accession>A0A9D4IV00</accession>
<keyword evidence="1" id="KW-0472">Membrane</keyword>
<comment type="caution">
    <text evidence="2">The sequence shown here is derived from an EMBL/GenBank/DDBJ whole genome shotgun (WGS) entry which is preliminary data.</text>
</comment>
<keyword evidence="1" id="KW-1133">Transmembrane helix</keyword>
<organism evidence="2 3">
    <name type="scientific">Dreissena polymorpha</name>
    <name type="common">Zebra mussel</name>
    <name type="synonym">Mytilus polymorpha</name>
    <dbReference type="NCBI Taxonomy" id="45954"/>
    <lineage>
        <taxon>Eukaryota</taxon>
        <taxon>Metazoa</taxon>
        <taxon>Spiralia</taxon>
        <taxon>Lophotrochozoa</taxon>
        <taxon>Mollusca</taxon>
        <taxon>Bivalvia</taxon>
        <taxon>Autobranchia</taxon>
        <taxon>Heteroconchia</taxon>
        <taxon>Euheterodonta</taxon>
        <taxon>Imparidentia</taxon>
        <taxon>Neoheterodontei</taxon>
        <taxon>Myida</taxon>
        <taxon>Dreissenoidea</taxon>
        <taxon>Dreissenidae</taxon>
        <taxon>Dreissena</taxon>
    </lineage>
</organism>
<dbReference type="EMBL" id="JAIWYP010000008">
    <property type="protein sequence ID" value="KAH3785929.1"/>
    <property type="molecule type" value="Genomic_DNA"/>
</dbReference>
<dbReference type="Proteomes" id="UP000828390">
    <property type="component" value="Unassembled WGS sequence"/>
</dbReference>
<keyword evidence="3" id="KW-1185">Reference proteome</keyword>
<reference evidence="2" key="1">
    <citation type="journal article" date="2019" name="bioRxiv">
        <title>The Genome of the Zebra Mussel, Dreissena polymorpha: A Resource for Invasive Species Research.</title>
        <authorList>
            <person name="McCartney M.A."/>
            <person name="Auch B."/>
            <person name="Kono T."/>
            <person name="Mallez S."/>
            <person name="Zhang Y."/>
            <person name="Obille A."/>
            <person name="Becker A."/>
            <person name="Abrahante J.E."/>
            <person name="Garbe J."/>
            <person name="Badalamenti J.P."/>
            <person name="Herman A."/>
            <person name="Mangelson H."/>
            <person name="Liachko I."/>
            <person name="Sullivan S."/>
            <person name="Sone E.D."/>
            <person name="Koren S."/>
            <person name="Silverstein K.A.T."/>
            <person name="Beckman K.B."/>
            <person name="Gohl D.M."/>
        </authorList>
    </citation>
    <scope>NUCLEOTIDE SEQUENCE</scope>
    <source>
        <strain evidence="2">Duluth1</strain>
        <tissue evidence="2">Whole animal</tissue>
    </source>
</reference>
<dbReference type="AlphaFoldDB" id="A0A9D4IV00"/>
<reference evidence="2" key="2">
    <citation type="submission" date="2020-11" db="EMBL/GenBank/DDBJ databases">
        <authorList>
            <person name="McCartney M.A."/>
            <person name="Auch B."/>
            <person name="Kono T."/>
            <person name="Mallez S."/>
            <person name="Becker A."/>
            <person name="Gohl D.M."/>
            <person name="Silverstein K.A.T."/>
            <person name="Koren S."/>
            <person name="Bechman K.B."/>
            <person name="Herman A."/>
            <person name="Abrahante J.E."/>
            <person name="Garbe J."/>
        </authorList>
    </citation>
    <scope>NUCLEOTIDE SEQUENCE</scope>
    <source>
        <strain evidence="2">Duluth1</strain>
        <tissue evidence="2">Whole animal</tissue>
    </source>
</reference>
<proteinExistence type="predicted"/>
<evidence type="ECO:0000256" key="1">
    <source>
        <dbReference type="SAM" id="Phobius"/>
    </source>
</evidence>